<reference evidence="3" key="1">
    <citation type="submission" date="2023-01" db="EMBL/GenBank/DDBJ databases">
        <title>Human gut microbiome strain richness.</title>
        <authorList>
            <person name="Chen-Liaw A."/>
        </authorList>
    </citation>
    <scope>NUCLEOTIDE SEQUENCE</scope>
    <source>
        <strain evidence="3">1001287st1_F4_1001285I_161205</strain>
    </source>
</reference>
<dbReference type="RefSeq" id="WP_195383810.1">
    <property type="nucleotide sequence ID" value="NZ_JADMVZ010000004.1"/>
</dbReference>
<feature type="domain" description="Peptidase M56" evidence="2">
    <location>
        <begin position="7"/>
        <end position="279"/>
    </location>
</feature>
<dbReference type="AlphaFoldDB" id="A0AAW6CFM9"/>
<feature type="transmembrane region" description="Helical" evidence="1">
    <location>
        <begin position="112"/>
        <end position="133"/>
    </location>
</feature>
<dbReference type="EMBL" id="JAQLWV010000003">
    <property type="protein sequence ID" value="MDB7931945.1"/>
    <property type="molecule type" value="Genomic_DNA"/>
</dbReference>
<name>A0AAW6CFM9_FLAPL</name>
<sequence>MNELFLKIINMSISASWLVLVVLILRFVLKKAPKWVNILLWGIVAIRLICPFSFESALSLIPSAETFPEKVISGPSFDVQTGITPVDNRINDYLGDRYFEGVTVPANNGNNIMTILTIVWTIGILLLVAYTVISYWRLRRKVDTAVRYKDNIFQSENVKSPFVLGIIKPRIYLPFNMNGQDLEHVVAHEQAHIHRKDHWWKPFGFLLLTIHWFNPLVWLAYVLLCRDIELACDEKVIKELGNEQRADYTQALVACSVNRRMIAACPLAFGEVGVKDRVKSVMNYKKPAFWGVVLAVIVCVFVAVCFLTNPVTKNNGTDGTVTEWFDYLEPPDEMVWDGRLEINLPEFPGVTFRWYPEKMEAVTEEGIVPLFHGMPIWNTYFCDLTGDRIPDLCSTYTFGSGIIDSRIIIYDYANGASYELSDRGYFDFTLRFNEADGYLYVDKTKYNTDELVETGRLVFKNNSIQIEGFSNEAHQVFWAEILEIHDGHYLVKLVEGSWELNSADRIVVPISNAHPSPEPEIGNVIEIEYSGEILESYPAQIADVYGIKLIREAETWDLIPMVMVNGTLYLDTGHESTIEARCGVMDGEITSQVDGSKQPTVDDQSNFGTGYGYQYGATEGTIELFMNGKWWIFATEEARQAILFPSTENEPSKFYLTIGSEGVKSIKLSMPNSSGGFENADGSLLKKGERIWLENLDGYTDLRGLTITALGENGEIIWTASIPDEEENKGFTHLVNDDWEITNIE</sequence>
<accession>A0AAW6CFM9</accession>
<evidence type="ECO:0000256" key="1">
    <source>
        <dbReference type="SAM" id="Phobius"/>
    </source>
</evidence>
<evidence type="ECO:0000313" key="3">
    <source>
        <dbReference type="EMBL" id="MDB7931945.1"/>
    </source>
</evidence>
<dbReference type="InterPro" id="IPR052173">
    <property type="entry name" value="Beta-lactam_resp_regulator"/>
</dbReference>
<feature type="transmembrane region" description="Helical" evidence="1">
    <location>
        <begin position="6"/>
        <end position="28"/>
    </location>
</feature>
<dbReference type="InterPro" id="IPR008756">
    <property type="entry name" value="Peptidase_M56"/>
</dbReference>
<keyword evidence="1" id="KW-0812">Transmembrane</keyword>
<proteinExistence type="predicted"/>
<dbReference type="Proteomes" id="UP001211173">
    <property type="component" value="Unassembled WGS sequence"/>
</dbReference>
<evidence type="ECO:0000259" key="2">
    <source>
        <dbReference type="Pfam" id="PF05569"/>
    </source>
</evidence>
<keyword evidence="1" id="KW-1133">Transmembrane helix</keyword>
<feature type="transmembrane region" description="Helical" evidence="1">
    <location>
        <begin position="35"/>
        <end position="54"/>
    </location>
</feature>
<dbReference type="PANTHER" id="PTHR34978:SF3">
    <property type="entry name" value="SLR0241 PROTEIN"/>
    <property type="match status" value="1"/>
</dbReference>
<evidence type="ECO:0000313" key="4">
    <source>
        <dbReference type="Proteomes" id="UP001211173"/>
    </source>
</evidence>
<feature type="transmembrane region" description="Helical" evidence="1">
    <location>
        <begin position="288"/>
        <end position="307"/>
    </location>
</feature>
<gene>
    <name evidence="3" type="ORF">PNE06_02545</name>
</gene>
<dbReference type="CDD" id="cd07341">
    <property type="entry name" value="M56_BlaR1_MecR1_like"/>
    <property type="match status" value="1"/>
</dbReference>
<organism evidence="3 4">
    <name type="scientific">Flavonifractor plautii</name>
    <name type="common">Fusobacterium plautii</name>
    <dbReference type="NCBI Taxonomy" id="292800"/>
    <lineage>
        <taxon>Bacteria</taxon>
        <taxon>Bacillati</taxon>
        <taxon>Bacillota</taxon>
        <taxon>Clostridia</taxon>
        <taxon>Eubacteriales</taxon>
        <taxon>Oscillospiraceae</taxon>
        <taxon>Flavonifractor</taxon>
    </lineage>
</organism>
<keyword evidence="1" id="KW-0472">Membrane</keyword>
<comment type="caution">
    <text evidence="3">The sequence shown here is derived from an EMBL/GenBank/DDBJ whole genome shotgun (WGS) entry which is preliminary data.</text>
</comment>
<dbReference type="PANTHER" id="PTHR34978">
    <property type="entry name" value="POSSIBLE SENSOR-TRANSDUCER PROTEIN BLAR"/>
    <property type="match status" value="1"/>
</dbReference>
<dbReference type="Pfam" id="PF05569">
    <property type="entry name" value="Peptidase_M56"/>
    <property type="match status" value="1"/>
</dbReference>
<protein>
    <submittedName>
        <fullName evidence="3">M56 family metallopeptidase</fullName>
    </submittedName>
</protein>